<dbReference type="InterPro" id="IPR039420">
    <property type="entry name" value="WalR-like"/>
</dbReference>
<keyword evidence="2" id="KW-0902">Two-component regulatory system</keyword>
<dbReference type="Pfam" id="PF00072">
    <property type="entry name" value="Response_reg"/>
    <property type="match status" value="1"/>
</dbReference>
<evidence type="ECO:0000259" key="6">
    <source>
        <dbReference type="PROSITE" id="PS50110"/>
    </source>
</evidence>
<dbReference type="Gene3D" id="3.40.50.2300">
    <property type="match status" value="1"/>
</dbReference>
<gene>
    <name evidence="8" type="ORF">UFOPK1835_01103</name>
</gene>
<keyword evidence="1" id="KW-0597">Phosphoprotein</keyword>
<evidence type="ECO:0000256" key="3">
    <source>
        <dbReference type="ARBA" id="ARBA00023015"/>
    </source>
</evidence>
<dbReference type="PROSITE" id="PS50110">
    <property type="entry name" value="RESPONSE_REGULATORY"/>
    <property type="match status" value="1"/>
</dbReference>
<dbReference type="CDD" id="cd00383">
    <property type="entry name" value="trans_reg_C"/>
    <property type="match status" value="1"/>
</dbReference>
<dbReference type="SUPFAM" id="SSF52172">
    <property type="entry name" value="CheY-like"/>
    <property type="match status" value="1"/>
</dbReference>
<keyword evidence="5" id="KW-0804">Transcription</keyword>
<dbReference type="GO" id="GO:0000156">
    <property type="term" value="F:phosphorelay response regulator activity"/>
    <property type="evidence" value="ECO:0007669"/>
    <property type="project" value="TreeGrafter"/>
</dbReference>
<dbReference type="GO" id="GO:0000976">
    <property type="term" value="F:transcription cis-regulatory region binding"/>
    <property type="evidence" value="ECO:0007669"/>
    <property type="project" value="TreeGrafter"/>
</dbReference>
<sequence length="225" mass="24980">MRILVVDDEVELAEAVARGLRREGYAVDVANDGPEALSKALINGYDLVCLDITMPGMDGREVCRTIRAASLEAQPRILMLTARDGLDDRVAGLDDGADDYLVKPFAFPELLARVRSLLRRDTTVSTSILQVGELVLDDARHVAHRGDRQLDLTAKEFALLRYFMTRPGEVLSQETLLEHVWDEHADPFTNTVRVTVGTLRRKIASDGEDPLLETVIGRGYRLLAP</sequence>
<evidence type="ECO:0000256" key="2">
    <source>
        <dbReference type="ARBA" id="ARBA00023012"/>
    </source>
</evidence>
<organism evidence="8">
    <name type="scientific">freshwater metagenome</name>
    <dbReference type="NCBI Taxonomy" id="449393"/>
    <lineage>
        <taxon>unclassified sequences</taxon>
        <taxon>metagenomes</taxon>
        <taxon>ecological metagenomes</taxon>
    </lineage>
</organism>
<dbReference type="InterPro" id="IPR001789">
    <property type="entry name" value="Sig_transdc_resp-reg_receiver"/>
</dbReference>
<proteinExistence type="predicted"/>
<evidence type="ECO:0000256" key="1">
    <source>
        <dbReference type="ARBA" id="ARBA00022553"/>
    </source>
</evidence>
<dbReference type="SMART" id="SM00862">
    <property type="entry name" value="Trans_reg_C"/>
    <property type="match status" value="1"/>
</dbReference>
<accession>A0A6J6HBZ0</accession>
<dbReference type="GO" id="GO:0032993">
    <property type="term" value="C:protein-DNA complex"/>
    <property type="evidence" value="ECO:0007669"/>
    <property type="project" value="TreeGrafter"/>
</dbReference>
<dbReference type="InterPro" id="IPR011006">
    <property type="entry name" value="CheY-like_superfamily"/>
</dbReference>
<dbReference type="InterPro" id="IPR001867">
    <property type="entry name" value="OmpR/PhoB-type_DNA-bd"/>
</dbReference>
<dbReference type="Gene3D" id="6.10.250.690">
    <property type="match status" value="1"/>
</dbReference>
<evidence type="ECO:0000256" key="4">
    <source>
        <dbReference type="ARBA" id="ARBA00023125"/>
    </source>
</evidence>
<dbReference type="Gene3D" id="1.10.10.10">
    <property type="entry name" value="Winged helix-like DNA-binding domain superfamily/Winged helix DNA-binding domain"/>
    <property type="match status" value="1"/>
</dbReference>
<evidence type="ECO:0000313" key="8">
    <source>
        <dbReference type="EMBL" id="CAB4611222.1"/>
    </source>
</evidence>
<protein>
    <submittedName>
        <fullName evidence="8">Unannotated protein</fullName>
    </submittedName>
</protein>
<dbReference type="CDD" id="cd19935">
    <property type="entry name" value="REC_OmpR_CusR-like"/>
    <property type="match status" value="1"/>
</dbReference>
<dbReference type="PANTHER" id="PTHR48111">
    <property type="entry name" value="REGULATOR OF RPOS"/>
    <property type="match status" value="1"/>
</dbReference>
<dbReference type="AlphaFoldDB" id="A0A6J6HBZ0"/>
<dbReference type="Pfam" id="PF00486">
    <property type="entry name" value="Trans_reg_C"/>
    <property type="match status" value="1"/>
</dbReference>
<evidence type="ECO:0000256" key="5">
    <source>
        <dbReference type="ARBA" id="ARBA00023163"/>
    </source>
</evidence>
<dbReference type="GO" id="GO:0005829">
    <property type="term" value="C:cytosol"/>
    <property type="evidence" value="ECO:0007669"/>
    <property type="project" value="TreeGrafter"/>
</dbReference>
<evidence type="ECO:0000259" key="7">
    <source>
        <dbReference type="PROSITE" id="PS51755"/>
    </source>
</evidence>
<dbReference type="FunFam" id="3.40.50.2300:FF:000001">
    <property type="entry name" value="DNA-binding response regulator PhoB"/>
    <property type="match status" value="1"/>
</dbReference>
<keyword evidence="4" id="KW-0238">DNA-binding</keyword>
<feature type="domain" description="OmpR/PhoB-type" evidence="7">
    <location>
        <begin position="126"/>
        <end position="224"/>
    </location>
</feature>
<feature type="domain" description="Response regulatory" evidence="6">
    <location>
        <begin position="2"/>
        <end position="118"/>
    </location>
</feature>
<keyword evidence="3" id="KW-0805">Transcription regulation</keyword>
<dbReference type="PROSITE" id="PS51755">
    <property type="entry name" value="OMPR_PHOB"/>
    <property type="match status" value="1"/>
</dbReference>
<reference evidence="8" key="1">
    <citation type="submission" date="2020-05" db="EMBL/GenBank/DDBJ databases">
        <authorList>
            <person name="Chiriac C."/>
            <person name="Salcher M."/>
            <person name="Ghai R."/>
            <person name="Kavagutti S V."/>
        </authorList>
    </citation>
    <scope>NUCLEOTIDE SEQUENCE</scope>
</reference>
<dbReference type="EMBL" id="CAEZUP010000043">
    <property type="protein sequence ID" value="CAB4611222.1"/>
    <property type="molecule type" value="Genomic_DNA"/>
</dbReference>
<dbReference type="InterPro" id="IPR036388">
    <property type="entry name" value="WH-like_DNA-bd_sf"/>
</dbReference>
<dbReference type="SMART" id="SM00448">
    <property type="entry name" value="REC"/>
    <property type="match status" value="1"/>
</dbReference>
<name>A0A6J6HBZ0_9ZZZZ</name>
<dbReference type="PANTHER" id="PTHR48111:SF36">
    <property type="entry name" value="TRANSCRIPTIONAL REGULATORY PROTEIN CUTR"/>
    <property type="match status" value="1"/>
</dbReference>
<dbReference type="GO" id="GO:0006355">
    <property type="term" value="P:regulation of DNA-templated transcription"/>
    <property type="evidence" value="ECO:0007669"/>
    <property type="project" value="InterPro"/>
</dbReference>